<dbReference type="AlphaFoldDB" id="J3YSA5"/>
<accession>J3YSA5</accession>
<evidence type="ECO:0000313" key="1">
    <source>
        <dbReference type="EMBL" id="AFP85093.1"/>
    </source>
</evidence>
<dbReference type="KEGG" id="sect:A359_07190"/>
<dbReference type="HOGENOM" id="CLU_3316784_0_0_6"/>
<organism evidence="1 2">
    <name type="scientific">secondary endosymbiont of Ctenarytaina eucalypti</name>
    <dbReference type="NCBI Taxonomy" id="1199245"/>
    <lineage>
        <taxon>Bacteria</taxon>
        <taxon>Pseudomonadati</taxon>
        <taxon>Pseudomonadota</taxon>
        <taxon>Gammaproteobacteria</taxon>
        <taxon>Enterobacterales</taxon>
        <taxon>Enterobacteriaceae</taxon>
        <taxon>aphid secondary symbionts</taxon>
    </lineage>
</organism>
<evidence type="ECO:0000313" key="2">
    <source>
        <dbReference type="Proteomes" id="UP000003936"/>
    </source>
</evidence>
<dbReference type="EMBL" id="CP003546">
    <property type="protein sequence ID" value="AFP85093.1"/>
    <property type="molecule type" value="Genomic_DNA"/>
</dbReference>
<proteinExistence type="predicted"/>
<sequence>MESGTGLSEVQYVEVIVGCDVYCQIASSSYFNHFFLWGL</sequence>
<name>J3YSA5_9ENTR</name>
<reference evidence="1 2" key="1">
    <citation type="journal article" date="2012" name="Mol. Biol. Evol.">
        <title>Genome reduction and co-evolution between the primary and secondary bacterial symbionts of psyllids.</title>
        <authorList>
            <person name="Sloan D.B."/>
            <person name="Moran N.A."/>
        </authorList>
    </citation>
    <scope>NUCLEOTIDE SEQUENCE [LARGE SCALE GENOMIC DNA]</scope>
    <source>
        <strain evidence="1">Ceuc_S</strain>
    </source>
</reference>
<protein>
    <submittedName>
        <fullName evidence="1">Uncharacterized protein</fullName>
    </submittedName>
</protein>
<keyword evidence="2" id="KW-1185">Reference proteome</keyword>
<gene>
    <name evidence="1" type="ORF">A359_07190</name>
</gene>
<dbReference type="Proteomes" id="UP000003936">
    <property type="component" value="Chromosome"/>
</dbReference>